<feature type="region of interest" description="Disordered" evidence="1">
    <location>
        <begin position="1"/>
        <end position="23"/>
    </location>
</feature>
<dbReference type="AlphaFoldDB" id="L0HFM7"/>
<reference evidence="4" key="1">
    <citation type="submission" date="2011-12" db="EMBL/GenBank/DDBJ databases">
        <title>Complete sequence of Methanoregula formicicum SMSP.</title>
        <authorList>
            <person name="Lucas S."/>
            <person name="Han J."/>
            <person name="Lapidus A."/>
            <person name="Cheng J.-F."/>
            <person name="Goodwin L."/>
            <person name="Pitluck S."/>
            <person name="Peters L."/>
            <person name="Ovchinnikova G."/>
            <person name="Teshima H."/>
            <person name="Detter J.C."/>
            <person name="Han C."/>
            <person name="Tapia R."/>
            <person name="Land M."/>
            <person name="Hauser L."/>
            <person name="Kyrpides N."/>
            <person name="Ivanova N."/>
            <person name="Pagani I."/>
            <person name="Imachi H."/>
            <person name="Tamaki H."/>
            <person name="Sekiguchi Y."/>
            <person name="Kamagata Y."/>
            <person name="Cadillo-Quiroz H."/>
            <person name="Zinder S."/>
            <person name="Liu W.-T."/>
            <person name="Woyke T."/>
        </authorList>
    </citation>
    <scope>NUCLEOTIDE SEQUENCE [LARGE SCALE GENOMIC DNA]</scope>
    <source>
        <strain evidence="4">DSM 22288 / NBRC 105244 / SMSP</strain>
    </source>
</reference>
<feature type="domain" description="Roadblock/LAMTOR2" evidence="2">
    <location>
        <begin position="28"/>
        <end position="113"/>
    </location>
</feature>
<dbReference type="InParanoid" id="L0HFM7"/>
<dbReference type="SUPFAM" id="SSF103196">
    <property type="entry name" value="Roadblock/LC7 domain"/>
    <property type="match status" value="1"/>
</dbReference>
<proteinExistence type="predicted"/>
<accession>L0HFM7</accession>
<organism evidence="3 4">
    <name type="scientific">Methanoregula formicica (strain DSM 22288 / NBRC 105244 / SMSP)</name>
    <dbReference type="NCBI Taxonomy" id="593750"/>
    <lineage>
        <taxon>Archaea</taxon>
        <taxon>Methanobacteriati</taxon>
        <taxon>Methanobacteriota</taxon>
        <taxon>Stenosarchaea group</taxon>
        <taxon>Methanomicrobia</taxon>
        <taxon>Methanomicrobiales</taxon>
        <taxon>Methanoregulaceae</taxon>
        <taxon>Methanoregula</taxon>
    </lineage>
</organism>
<name>L0HFM7_METFS</name>
<gene>
    <name evidence="3" type="ordered locus">Metfor_1069</name>
</gene>
<protein>
    <recommendedName>
        <fullName evidence="2">Roadblock/LAMTOR2 domain-containing protein</fullName>
    </recommendedName>
</protein>
<sequence length="144" mass="15570">MEFPAGTDREIMKSPRDEGAGRGLRLPDQVQLLKIRNQPGVIAVSAFFEGFPVQSVGDEDFEHVAALAEDFMRAGAKVSCELGIGNVDQLILETSQNKCIIAPCGDLSLCVLTRSDAQLGLIRVLLRGIQKELDVFGGRDHSSS</sequence>
<dbReference type="STRING" id="593750.Metfor_1069"/>
<dbReference type="eggNOG" id="arCOG02605">
    <property type="taxonomic scope" value="Archaea"/>
</dbReference>
<feature type="compositionally biased region" description="Basic and acidic residues" evidence="1">
    <location>
        <begin position="7"/>
        <end position="20"/>
    </location>
</feature>
<dbReference type="Gene3D" id="3.30.450.30">
    <property type="entry name" value="Dynein light chain 2a, cytoplasmic"/>
    <property type="match status" value="1"/>
</dbReference>
<evidence type="ECO:0000313" key="3">
    <source>
        <dbReference type="EMBL" id="AGB02118.1"/>
    </source>
</evidence>
<evidence type="ECO:0000313" key="4">
    <source>
        <dbReference type="Proteomes" id="UP000010824"/>
    </source>
</evidence>
<keyword evidence="4" id="KW-1185">Reference proteome</keyword>
<evidence type="ECO:0000259" key="2">
    <source>
        <dbReference type="SMART" id="SM00960"/>
    </source>
</evidence>
<dbReference type="KEGG" id="mfo:Metfor_1069"/>
<dbReference type="HOGENOM" id="CLU_1792124_0_0_2"/>
<reference evidence="3 4" key="2">
    <citation type="journal article" date="2014" name="Genome Announc.">
        <title>Complete Genome Sequence of Methanoregula formicica SMSPT, a Mesophilic Hydrogenotrophic Methanogen Isolated from a Methanogenic Upflow Anaerobic Sludge Blanket Reactor.</title>
        <authorList>
            <person name="Yamamoto K."/>
            <person name="Tamaki H."/>
            <person name="Cadillo-Quiroz H."/>
            <person name="Imachi H."/>
            <person name="Kyrpides N."/>
            <person name="Woyke T."/>
            <person name="Goodwin L."/>
            <person name="Zinder S.H."/>
            <person name="Kamagata Y."/>
            <person name="Liu W.T."/>
        </authorList>
    </citation>
    <scope>NUCLEOTIDE SEQUENCE [LARGE SCALE GENOMIC DNA]</scope>
    <source>
        <strain evidence="4">DSM 22288 / NBRC 105244 / SMSP</strain>
    </source>
</reference>
<dbReference type="EMBL" id="CP003167">
    <property type="protein sequence ID" value="AGB02118.1"/>
    <property type="molecule type" value="Genomic_DNA"/>
</dbReference>
<dbReference type="InterPro" id="IPR004942">
    <property type="entry name" value="Roadblock/LAMTOR2_dom"/>
</dbReference>
<dbReference type="Pfam" id="PF03259">
    <property type="entry name" value="Robl_LC7"/>
    <property type="match status" value="1"/>
</dbReference>
<dbReference type="Proteomes" id="UP000010824">
    <property type="component" value="Chromosome"/>
</dbReference>
<evidence type="ECO:0000256" key="1">
    <source>
        <dbReference type="SAM" id="MobiDB-lite"/>
    </source>
</evidence>
<dbReference type="SMART" id="SM00960">
    <property type="entry name" value="Robl_LC7"/>
    <property type="match status" value="1"/>
</dbReference>